<feature type="transmembrane region" description="Helical" evidence="8">
    <location>
        <begin position="232"/>
        <end position="251"/>
    </location>
</feature>
<evidence type="ECO:0000313" key="10">
    <source>
        <dbReference type="Proteomes" id="UP000248790"/>
    </source>
</evidence>
<evidence type="ECO:0000256" key="4">
    <source>
        <dbReference type="ARBA" id="ARBA00022475"/>
    </source>
</evidence>
<dbReference type="PANTHER" id="PTHR21716:SF53">
    <property type="entry name" value="PERMEASE PERM-RELATED"/>
    <property type="match status" value="1"/>
</dbReference>
<dbReference type="EMBL" id="QLMC01000002">
    <property type="protein sequence ID" value="RAK00271.1"/>
    <property type="molecule type" value="Genomic_DNA"/>
</dbReference>
<evidence type="ECO:0000256" key="2">
    <source>
        <dbReference type="ARBA" id="ARBA00009773"/>
    </source>
</evidence>
<evidence type="ECO:0000256" key="5">
    <source>
        <dbReference type="ARBA" id="ARBA00022692"/>
    </source>
</evidence>
<keyword evidence="5 8" id="KW-0812">Transmembrane</keyword>
<feature type="transmembrane region" description="Helical" evidence="8">
    <location>
        <begin position="258"/>
        <end position="281"/>
    </location>
</feature>
<feature type="transmembrane region" description="Helical" evidence="8">
    <location>
        <begin position="301"/>
        <end position="321"/>
    </location>
</feature>
<evidence type="ECO:0000256" key="8">
    <source>
        <dbReference type="SAM" id="Phobius"/>
    </source>
</evidence>
<feature type="transmembrane region" description="Helical" evidence="8">
    <location>
        <begin position="145"/>
        <end position="168"/>
    </location>
</feature>
<feature type="transmembrane region" description="Helical" evidence="8">
    <location>
        <begin position="62"/>
        <end position="85"/>
    </location>
</feature>
<keyword evidence="10" id="KW-1185">Reference proteome</keyword>
<proteinExistence type="inferred from homology"/>
<evidence type="ECO:0000313" key="9">
    <source>
        <dbReference type="EMBL" id="RAK00271.1"/>
    </source>
</evidence>
<dbReference type="Proteomes" id="UP000248790">
    <property type="component" value="Unassembled WGS sequence"/>
</dbReference>
<comment type="similarity">
    <text evidence="2">Belongs to the autoinducer-2 exporter (AI-2E) (TC 2.A.86) family.</text>
</comment>
<keyword evidence="7 8" id="KW-0472">Membrane</keyword>
<dbReference type="PANTHER" id="PTHR21716">
    <property type="entry name" value="TRANSMEMBRANE PROTEIN"/>
    <property type="match status" value="1"/>
</dbReference>
<evidence type="ECO:0000256" key="3">
    <source>
        <dbReference type="ARBA" id="ARBA00022448"/>
    </source>
</evidence>
<keyword evidence="6 8" id="KW-1133">Transmembrane helix</keyword>
<gene>
    <name evidence="9" type="ORF">LX87_01971</name>
</gene>
<keyword evidence="4" id="KW-1003">Cell membrane</keyword>
<evidence type="ECO:0000256" key="1">
    <source>
        <dbReference type="ARBA" id="ARBA00004651"/>
    </source>
</evidence>
<evidence type="ECO:0000256" key="6">
    <source>
        <dbReference type="ARBA" id="ARBA00022989"/>
    </source>
</evidence>
<feature type="transmembrane region" description="Helical" evidence="8">
    <location>
        <begin position="33"/>
        <end position="50"/>
    </location>
</feature>
<comment type="caution">
    <text evidence="9">The sequence shown here is derived from an EMBL/GenBank/DDBJ whole genome shotgun (WGS) entry which is preliminary data.</text>
</comment>
<feature type="transmembrane region" description="Helical" evidence="8">
    <location>
        <begin position="9"/>
        <end position="27"/>
    </location>
</feature>
<evidence type="ECO:0000256" key="7">
    <source>
        <dbReference type="ARBA" id="ARBA00023136"/>
    </source>
</evidence>
<organism evidence="9 10">
    <name type="scientific">Larkinella arboricola</name>
    <dbReference type="NCBI Taxonomy" id="643671"/>
    <lineage>
        <taxon>Bacteria</taxon>
        <taxon>Pseudomonadati</taxon>
        <taxon>Bacteroidota</taxon>
        <taxon>Cytophagia</taxon>
        <taxon>Cytophagales</taxon>
        <taxon>Spirosomataceae</taxon>
        <taxon>Larkinella</taxon>
    </lineage>
</organism>
<dbReference type="InterPro" id="IPR002549">
    <property type="entry name" value="AI-2E-like"/>
</dbReference>
<accession>A0A327X1B3</accession>
<name>A0A327X1B3_LARAB</name>
<keyword evidence="3" id="KW-0813">Transport</keyword>
<dbReference type="AlphaFoldDB" id="A0A327X1B3"/>
<reference evidence="9 10" key="1">
    <citation type="submission" date="2018-06" db="EMBL/GenBank/DDBJ databases">
        <title>Genomic Encyclopedia of Archaeal and Bacterial Type Strains, Phase II (KMG-II): from individual species to whole genera.</title>
        <authorList>
            <person name="Goeker M."/>
        </authorList>
    </citation>
    <scope>NUCLEOTIDE SEQUENCE [LARGE SCALE GENOMIC DNA]</scope>
    <source>
        <strain evidence="9 10">DSM 21851</strain>
    </source>
</reference>
<comment type="subcellular location">
    <subcellularLocation>
        <location evidence="1">Cell membrane</location>
        <topology evidence="1">Multi-pass membrane protein</topology>
    </subcellularLocation>
</comment>
<dbReference type="Pfam" id="PF01594">
    <property type="entry name" value="AI-2E_transport"/>
    <property type="match status" value="1"/>
</dbReference>
<protein>
    <submittedName>
        <fullName evidence="9">Putative PurR-regulated permease PerM</fullName>
    </submittedName>
</protein>
<feature type="transmembrane region" description="Helical" evidence="8">
    <location>
        <begin position="208"/>
        <end position="226"/>
    </location>
</feature>
<sequence length="367" mass="40606">MSQMIKRALIYRADAVLLFGILLVVALYFGQPFLIPLFFAFILSLLLLPVSQKLENWGIGRIGATLLSILLLLLFIAGFCGVIYAQGTRLVQDWPQIQPKLLKLLNTVQAWVQQEIGLSPQQQIQAVKAQLEKQSSSSGKLLNTVLGGIGGMVTSFVLVLLYIFFLMWKREKYPEFILKLFAVEHHPAVQSALSKIAKVSAQYMMGRLFSMIFLAVFYMIGLSIIGLKNALLMSWIAVIPTLIPYVGAFIGSTFPLTMALVSGSSDLVLPTAAILVVAQAIDNNIIEPLVMGAELNLSPLFTIIAIILGELLWGIPGMILFEPLFAIVKIICDHVPALKPYGFLLENEVKEPQWIRKVRQALGRTSH</sequence>
<dbReference type="GO" id="GO:0005886">
    <property type="term" value="C:plasma membrane"/>
    <property type="evidence" value="ECO:0007669"/>
    <property type="project" value="UniProtKB-SubCell"/>
</dbReference>